<dbReference type="Proteomes" id="UP000784294">
    <property type="component" value="Unassembled WGS sequence"/>
</dbReference>
<name>A0A448XME9_9PLAT</name>
<comment type="caution">
    <text evidence="1">The sequence shown here is derived from an EMBL/GenBank/DDBJ whole genome shotgun (WGS) entry which is preliminary data.</text>
</comment>
<dbReference type="AlphaFoldDB" id="A0A448XME9"/>
<proteinExistence type="predicted"/>
<keyword evidence="2" id="KW-1185">Reference proteome</keyword>
<gene>
    <name evidence="1" type="ORF">PXEA_LOCUS33519</name>
</gene>
<reference evidence="1" key="1">
    <citation type="submission" date="2018-11" db="EMBL/GenBank/DDBJ databases">
        <authorList>
            <consortium name="Pathogen Informatics"/>
        </authorList>
    </citation>
    <scope>NUCLEOTIDE SEQUENCE</scope>
</reference>
<accession>A0A448XME9</accession>
<sequence>MALVQHNRRPRCGLISAPARQMTTTYTRCRPEGLSDFRKGRLVFIVIWYSNTELIKPELRSARSFLRSIFKRCLNWRPAPRASNSAVQLNFPHFCP</sequence>
<protein>
    <submittedName>
        <fullName evidence="1">Uncharacterized protein</fullName>
    </submittedName>
</protein>
<organism evidence="1 2">
    <name type="scientific">Protopolystoma xenopodis</name>
    <dbReference type="NCBI Taxonomy" id="117903"/>
    <lineage>
        <taxon>Eukaryota</taxon>
        <taxon>Metazoa</taxon>
        <taxon>Spiralia</taxon>
        <taxon>Lophotrochozoa</taxon>
        <taxon>Platyhelminthes</taxon>
        <taxon>Monogenea</taxon>
        <taxon>Polyopisthocotylea</taxon>
        <taxon>Polystomatidea</taxon>
        <taxon>Polystomatidae</taxon>
        <taxon>Protopolystoma</taxon>
    </lineage>
</organism>
<dbReference type="EMBL" id="CAAALY010263599">
    <property type="protein sequence ID" value="VEL40079.1"/>
    <property type="molecule type" value="Genomic_DNA"/>
</dbReference>
<evidence type="ECO:0000313" key="2">
    <source>
        <dbReference type="Proteomes" id="UP000784294"/>
    </source>
</evidence>
<evidence type="ECO:0000313" key="1">
    <source>
        <dbReference type="EMBL" id="VEL40079.1"/>
    </source>
</evidence>